<gene>
    <name evidence="2" type="ORF">HJG60_011916</name>
</gene>
<comment type="caution">
    <text evidence="2">The sequence shown here is derived from an EMBL/GenBank/DDBJ whole genome shotgun (WGS) entry which is preliminary data.</text>
</comment>
<sequence length="210" mass="21897">MYASQPLPSSQTLHMCPLLRKPSSDVSTSPTLSFPSPLLLHPPNHVHTPQNAVSQPKDRHNGRGGKDADNKAGHGMPGRRCEMSASWERGREKPRVGPSPGWSLGRTASCLGSFAGYPRARVVPGLTESPSSAHPGTTAHAPVPTARHGMAPWAPRGQSQQGLLHPGAPKPTAVEGSFPGLPSSPGWTRACLATIPSGLPYTPAVSRGGG</sequence>
<name>A0A834DW29_9CHIR</name>
<dbReference type="EMBL" id="JABVXQ010000008">
    <property type="protein sequence ID" value="KAF6094826.1"/>
    <property type="molecule type" value="Genomic_DNA"/>
</dbReference>
<organism evidence="2 3">
    <name type="scientific">Phyllostomus discolor</name>
    <name type="common">pale spear-nosed bat</name>
    <dbReference type="NCBI Taxonomy" id="89673"/>
    <lineage>
        <taxon>Eukaryota</taxon>
        <taxon>Metazoa</taxon>
        <taxon>Chordata</taxon>
        <taxon>Craniata</taxon>
        <taxon>Vertebrata</taxon>
        <taxon>Euteleostomi</taxon>
        <taxon>Mammalia</taxon>
        <taxon>Eutheria</taxon>
        <taxon>Laurasiatheria</taxon>
        <taxon>Chiroptera</taxon>
        <taxon>Yangochiroptera</taxon>
        <taxon>Phyllostomidae</taxon>
        <taxon>Phyllostominae</taxon>
        <taxon>Phyllostomus</taxon>
    </lineage>
</organism>
<feature type="compositionally biased region" description="Polar residues" evidence="1">
    <location>
        <begin position="1"/>
        <end position="13"/>
    </location>
</feature>
<feature type="region of interest" description="Disordered" evidence="1">
    <location>
        <begin position="125"/>
        <end position="181"/>
    </location>
</feature>
<evidence type="ECO:0000313" key="2">
    <source>
        <dbReference type="EMBL" id="KAF6094826.1"/>
    </source>
</evidence>
<evidence type="ECO:0000256" key="1">
    <source>
        <dbReference type="SAM" id="MobiDB-lite"/>
    </source>
</evidence>
<reference evidence="2 3" key="1">
    <citation type="journal article" date="2020" name="Nature">
        <title>Six reference-quality genomes reveal evolution of bat adaptations.</title>
        <authorList>
            <person name="Jebb D."/>
            <person name="Huang Z."/>
            <person name="Pippel M."/>
            <person name="Hughes G.M."/>
            <person name="Lavrichenko K."/>
            <person name="Devanna P."/>
            <person name="Winkler S."/>
            <person name="Jermiin L.S."/>
            <person name="Skirmuntt E.C."/>
            <person name="Katzourakis A."/>
            <person name="Burkitt-Gray L."/>
            <person name="Ray D.A."/>
            <person name="Sullivan K.A.M."/>
            <person name="Roscito J.G."/>
            <person name="Kirilenko B.M."/>
            <person name="Davalos L.M."/>
            <person name="Corthals A.P."/>
            <person name="Power M.L."/>
            <person name="Jones G."/>
            <person name="Ransome R.D."/>
            <person name="Dechmann D.K.N."/>
            <person name="Locatelli A.G."/>
            <person name="Puechmaille S.J."/>
            <person name="Fedrigo O."/>
            <person name="Jarvis E.D."/>
            <person name="Hiller M."/>
            <person name="Vernes S.C."/>
            <person name="Myers E.W."/>
            <person name="Teeling E.C."/>
        </authorList>
    </citation>
    <scope>NUCLEOTIDE SEQUENCE [LARGE SCALE GENOMIC DNA]</scope>
    <source>
        <strain evidence="2">Bat1K_MPI-CBG_1</strain>
    </source>
</reference>
<feature type="compositionally biased region" description="Low complexity" evidence="1">
    <location>
        <begin position="27"/>
        <end position="49"/>
    </location>
</feature>
<dbReference type="Proteomes" id="UP000664940">
    <property type="component" value="Unassembled WGS sequence"/>
</dbReference>
<dbReference type="AlphaFoldDB" id="A0A834DW29"/>
<feature type="region of interest" description="Disordered" evidence="1">
    <location>
        <begin position="1"/>
        <end position="101"/>
    </location>
</feature>
<protein>
    <submittedName>
        <fullName evidence="2">Uncharacterized protein</fullName>
    </submittedName>
</protein>
<proteinExistence type="predicted"/>
<evidence type="ECO:0000313" key="3">
    <source>
        <dbReference type="Proteomes" id="UP000664940"/>
    </source>
</evidence>
<accession>A0A834DW29</accession>
<feature type="compositionally biased region" description="Basic and acidic residues" evidence="1">
    <location>
        <begin position="56"/>
        <end position="72"/>
    </location>
</feature>